<feature type="binding site" evidence="6">
    <location>
        <position position="79"/>
    </location>
    <ligand>
        <name>Mg(2+)</name>
        <dbReference type="ChEBI" id="CHEBI:18420"/>
        <note>ligand shared between all trimeric partners</note>
    </ligand>
</feature>
<keyword evidence="2" id="KW-0762">Sugar transport</keyword>
<dbReference type="SUPFAM" id="SSF46973">
    <property type="entry name" value="Enzyme IIa from lactose specific PTS, IIa-lac"/>
    <property type="match status" value="1"/>
</dbReference>
<keyword evidence="6" id="KW-0460">Magnesium</keyword>
<dbReference type="GO" id="GO:0009401">
    <property type="term" value="P:phosphoenolpyruvate-dependent sugar phosphotransferase system"/>
    <property type="evidence" value="ECO:0007669"/>
    <property type="project" value="UniProtKB-KW"/>
</dbReference>
<evidence type="ECO:0000313" key="8">
    <source>
        <dbReference type="EMBL" id="KZK05105.1"/>
    </source>
</evidence>
<gene>
    <name evidence="8" type="ORF">AB996_2089</name>
</gene>
<feature type="modified residue" description="Phosphohistidine; by HPr" evidence="7">
    <location>
        <position position="76"/>
    </location>
</feature>
<dbReference type="RefSeq" id="WP_063282289.1">
    <property type="nucleotide sequence ID" value="NZ_LIYF01000037.1"/>
</dbReference>
<evidence type="ECO:0000256" key="5">
    <source>
        <dbReference type="PIRSR" id="PIRSR000699-1"/>
    </source>
</evidence>
<dbReference type="EMBL" id="LIYF01000037">
    <property type="protein sequence ID" value="KZK05105.1"/>
    <property type="molecule type" value="Genomic_DNA"/>
</dbReference>
<name>A0A166IVA7_LACLC</name>
<dbReference type="InterPro" id="IPR036542">
    <property type="entry name" value="PTS_IIA_lac/cel_sf"/>
</dbReference>
<keyword evidence="4" id="KW-0598">Phosphotransferase system</keyword>
<dbReference type="Proteomes" id="UP000076519">
    <property type="component" value="Unassembled WGS sequence"/>
</dbReference>
<evidence type="ECO:0000256" key="2">
    <source>
        <dbReference type="ARBA" id="ARBA00022597"/>
    </source>
</evidence>
<comment type="cofactor">
    <cofactor evidence="6">
        <name>Mg(2+)</name>
        <dbReference type="ChEBI" id="CHEBI:18420"/>
    </cofactor>
    <text evidence="6">Binds 1 Mg(2+) ion per trimer.</text>
</comment>
<evidence type="ECO:0000256" key="6">
    <source>
        <dbReference type="PIRSR" id="PIRSR000699-2"/>
    </source>
</evidence>
<keyword evidence="1" id="KW-0813">Transport</keyword>
<protein>
    <submittedName>
        <fullName evidence="8">PTS system cellobiose-specific IIA component</fullName>
    </submittedName>
</protein>
<evidence type="ECO:0000256" key="7">
    <source>
        <dbReference type="PROSITE-ProRule" id="PRU00418"/>
    </source>
</evidence>
<dbReference type="AlphaFoldDB" id="A0A166IVA7"/>
<comment type="caution">
    <text evidence="8">The sequence shown here is derived from an EMBL/GenBank/DDBJ whole genome shotgun (WGS) entry which is preliminary data.</text>
</comment>
<accession>A0A166IVA7</accession>
<dbReference type="Gene3D" id="1.20.58.80">
    <property type="entry name" value="Phosphotransferase system, lactose/cellobiose-type IIA subunit"/>
    <property type="match status" value="1"/>
</dbReference>
<evidence type="ECO:0000256" key="1">
    <source>
        <dbReference type="ARBA" id="ARBA00022448"/>
    </source>
</evidence>
<evidence type="ECO:0000313" key="9">
    <source>
        <dbReference type="Proteomes" id="UP000076519"/>
    </source>
</evidence>
<sequence>MEGLELIAFNIIGMVGSAKSKVMESMAKARTGEFEAAEQLIKEANEFLVQGEKEHFQVITQEAKEKNVELTLLFMHAEDQLMSTVTLRDIANEMLENYRMMYELKAFIDGKQAVR</sequence>
<dbReference type="PANTHER" id="PTHR34382">
    <property type="entry name" value="PTS SYSTEM N,N'-DIACETYLCHITOBIOSE-SPECIFIC EIIA COMPONENT"/>
    <property type="match status" value="1"/>
</dbReference>
<dbReference type="PANTHER" id="PTHR34382:SF7">
    <property type="entry name" value="PTS SYSTEM N,N'-DIACETYLCHITOBIOSE-SPECIFIC EIIA COMPONENT"/>
    <property type="match status" value="1"/>
</dbReference>
<dbReference type="PATRIC" id="fig|1359.32.peg.685"/>
<evidence type="ECO:0000256" key="4">
    <source>
        <dbReference type="ARBA" id="ARBA00022683"/>
    </source>
</evidence>
<dbReference type="GO" id="GO:0046872">
    <property type="term" value="F:metal ion binding"/>
    <property type="evidence" value="ECO:0007669"/>
    <property type="project" value="UniProtKB-KW"/>
</dbReference>
<dbReference type="PIRSF" id="PIRSF000699">
    <property type="entry name" value="PTS_IILac_III"/>
    <property type="match status" value="1"/>
</dbReference>
<dbReference type="CDD" id="cd00215">
    <property type="entry name" value="PTS_IIA_lac"/>
    <property type="match status" value="1"/>
</dbReference>
<evidence type="ECO:0000256" key="3">
    <source>
        <dbReference type="ARBA" id="ARBA00022679"/>
    </source>
</evidence>
<dbReference type="InterPro" id="IPR003188">
    <property type="entry name" value="PTS_IIA_lac/cel"/>
</dbReference>
<dbReference type="PROSITE" id="PS51095">
    <property type="entry name" value="PTS_EIIA_TYPE_3"/>
    <property type="match status" value="1"/>
</dbReference>
<keyword evidence="3" id="KW-0808">Transferase</keyword>
<proteinExistence type="predicted"/>
<organism evidence="8 9">
    <name type="scientific">Lactococcus lactis subsp. cremoris</name>
    <name type="common">Streptococcus cremoris</name>
    <dbReference type="NCBI Taxonomy" id="1359"/>
    <lineage>
        <taxon>Bacteria</taxon>
        <taxon>Bacillati</taxon>
        <taxon>Bacillota</taxon>
        <taxon>Bacilli</taxon>
        <taxon>Lactobacillales</taxon>
        <taxon>Streptococcaceae</taxon>
        <taxon>Lactococcus</taxon>
    </lineage>
</organism>
<dbReference type="GO" id="GO:0016740">
    <property type="term" value="F:transferase activity"/>
    <property type="evidence" value="ECO:0007669"/>
    <property type="project" value="UniProtKB-KW"/>
</dbReference>
<feature type="active site" description="Tele-phosphohistidine intermediate" evidence="5">
    <location>
        <position position="76"/>
    </location>
</feature>
<reference evidence="8 9" key="1">
    <citation type="submission" date="2015-08" db="EMBL/GenBank/DDBJ databases">
        <title>Draft Genome Sequences of 11 Lactococcus lactis subspecies cremoris strains.</title>
        <authorList>
            <person name="Wels M."/>
            <person name="Backus L."/>
            <person name="Boekhorst J."/>
            <person name="Dijkstra A."/>
            <person name="Beerthuizen M."/>
            <person name="Siezen R."/>
            <person name="Bachmann H."/>
            <person name="Van Hijum S."/>
        </authorList>
    </citation>
    <scope>NUCLEOTIDE SEQUENCE [LARGE SCALE GENOMIC DNA]</scope>
    <source>
        <strain evidence="8 9">KW10</strain>
    </source>
</reference>
<dbReference type="Pfam" id="PF02255">
    <property type="entry name" value="PTS_IIA"/>
    <property type="match status" value="1"/>
</dbReference>
<keyword evidence="6" id="KW-0479">Metal-binding</keyword>